<reference evidence="1" key="1">
    <citation type="submission" date="2021-06" db="EMBL/GenBank/DDBJ databases">
        <authorList>
            <person name="Kallberg Y."/>
            <person name="Tangrot J."/>
            <person name="Rosling A."/>
        </authorList>
    </citation>
    <scope>NUCLEOTIDE SEQUENCE</scope>
    <source>
        <strain evidence="1">MA461A</strain>
    </source>
</reference>
<keyword evidence="2" id="KW-1185">Reference proteome</keyword>
<dbReference type="Proteomes" id="UP000789920">
    <property type="component" value="Unassembled WGS sequence"/>
</dbReference>
<sequence length="781" mass="87276">GEVLISRLYRQDLKRSVADIFRIQVISNTDIRSPIVTLGSTSFFHVRHENLFIVAVTKCNANAALVFEFCYRLVNIGKAYFGKLDEEAVKNNFVLVYELLDEVLDFGYPQNSETDTLKLYITTEGVKSERALKEDSSKITIQATGATSWRRPDIKYRKNEAFIDVIESINLLMSAKGTTLRADVSGQIMMRAYLSGTPECKFGLNDKLLLEKDTSHKGMARKSTAVEIDDCQFHQCVKLGKFDSDRTISFVPPDGEFELMRYRTTENVILPFRVHPVVNEIGKSRVEYRVTVKANFSPKLYANNVLIKIPTPLNTANINVRVASGKAKYVPAENAIVWKIPRFQGQYEVMLSGDAELSAMTVKKAWSRPPISMDFQVLMFTSSGLLVRFLKVFEKSNYTSVKWVRAGGYAEEELQSCFLPGATNFHLSSVRNKIKHKEVNLFLPGFVLALYLLLRKKVMAYDYRNDRNDKAGFYPLHNNRFHEDGRSNAGYNSNYRQYTTEDGNIAYSDSNIDMYNRTYNSSNAFQNSSPIPPAPYQNSRSQSGYPSSQASLPHSSGYDRKDNSNPKYFPPGHASYEPLDSYSENKEMLPTAAVAPETTGPKPPTNYDTQKLSEFGDEPKPEAKHAAVLLLGRVPSVDFLGVADSPTGAQPYVKKTSGFDFNFGLRIQVNNPNIIGAKFSMIKAVAYYPGHQNPIGGGNLTNVNIPSKSNTTITFPFSINYDASIDPGFSILLDIATKCGLTGGSKSKLSIDYTLTLSFNVLFIPVSPSFQKTANIDCPIQ</sequence>
<feature type="non-terminal residue" evidence="1">
    <location>
        <position position="1"/>
    </location>
</feature>
<gene>
    <name evidence="1" type="ORF">RPERSI_LOCUS4295</name>
</gene>
<protein>
    <submittedName>
        <fullName evidence="1">14129_t:CDS:1</fullName>
    </submittedName>
</protein>
<evidence type="ECO:0000313" key="2">
    <source>
        <dbReference type="Proteomes" id="UP000789920"/>
    </source>
</evidence>
<evidence type="ECO:0000313" key="1">
    <source>
        <dbReference type="EMBL" id="CAG8559249.1"/>
    </source>
</evidence>
<organism evidence="1 2">
    <name type="scientific">Racocetra persica</name>
    <dbReference type="NCBI Taxonomy" id="160502"/>
    <lineage>
        <taxon>Eukaryota</taxon>
        <taxon>Fungi</taxon>
        <taxon>Fungi incertae sedis</taxon>
        <taxon>Mucoromycota</taxon>
        <taxon>Glomeromycotina</taxon>
        <taxon>Glomeromycetes</taxon>
        <taxon>Diversisporales</taxon>
        <taxon>Gigasporaceae</taxon>
        <taxon>Racocetra</taxon>
    </lineage>
</organism>
<name>A0ACA9M089_9GLOM</name>
<proteinExistence type="predicted"/>
<accession>A0ACA9M089</accession>
<comment type="caution">
    <text evidence="1">The sequence shown here is derived from an EMBL/GenBank/DDBJ whole genome shotgun (WGS) entry which is preliminary data.</text>
</comment>
<dbReference type="EMBL" id="CAJVQC010005819">
    <property type="protein sequence ID" value="CAG8559249.1"/>
    <property type="molecule type" value="Genomic_DNA"/>
</dbReference>
<feature type="non-terminal residue" evidence="1">
    <location>
        <position position="781"/>
    </location>
</feature>